<evidence type="ECO:0008006" key="6">
    <source>
        <dbReference type="Google" id="ProtNLM"/>
    </source>
</evidence>
<evidence type="ECO:0000256" key="1">
    <source>
        <dbReference type="ARBA" id="ARBA00023125"/>
    </source>
</evidence>
<dbReference type="PANTHER" id="PTHR30290:SF72">
    <property type="entry name" value="HTH-TYPE TRANSCRIPTIONAL REGULATOR SGRR"/>
    <property type="match status" value="1"/>
</dbReference>
<evidence type="ECO:0000259" key="2">
    <source>
        <dbReference type="Pfam" id="PF00496"/>
    </source>
</evidence>
<dbReference type="InterPro" id="IPR000914">
    <property type="entry name" value="SBP_5_dom"/>
</dbReference>
<feature type="domain" description="Transcriptional regulator SgrR N-terminal HTH" evidence="3">
    <location>
        <begin position="12"/>
        <end position="119"/>
    </location>
</feature>
<keyword evidence="1" id="KW-0238">DNA-binding</keyword>
<evidence type="ECO:0000313" key="4">
    <source>
        <dbReference type="EMBL" id="MVQ33335.1"/>
    </source>
</evidence>
<dbReference type="Pfam" id="PF12793">
    <property type="entry name" value="SgrR_N"/>
    <property type="match status" value="1"/>
</dbReference>
<dbReference type="Proteomes" id="UP000467637">
    <property type="component" value="Unassembled WGS sequence"/>
</dbReference>
<organism evidence="4 5">
    <name type="scientific">Paenibacillus anseongense</name>
    <dbReference type="NCBI Taxonomy" id="2682845"/>
    <lineage>
        <taxon>Bacteria</taxon>
        <taxon>Bacillati</taxon>
        <taxon>Bacillota</taxon>
        <taxon>Bacilli</taxon>
        <taxon>Bacillales</taxon>
        <taxon>Paenibacillaceae</taxon>
        <taxon>Paenibacillus</taxon>
    </lineage>
</organism>
<dbReference type="Gene3D" id="3.10.105.10">
    <property type="entry name" value="Dipeptide-binding Protein, Domain 3"/>
    <property type="match status" value="1"/>
</dbReference>
<reference evidence="4 5" key="1">
    <citation type="submission" date="2019-12" db="EMBL/GenBank/DDBJ databases">
        <authorList>
            <person name="Huq M.A."/>
        </authorList>
    </citation>
    <scope>NUCLEOTIDE SEQUENCE [LARGE SCALE GENOMIC DNA]</scope>
    <source>
        <strain evidence="4 5">MAH-34</strain>
    </source>
</reference>
<proteinExistence type="predicted"/>
<protein>
    <recommendedName>
        <fullName evidence="6">ABC transporter substrate-binding protein</fullName>
    </recommendedName>
</protein>
<evidence type="ECO:0000259" key="3">
    <source>
        <dbReference type="Pfam" id="PF12793"/>
    </source>
</evidence>
<dbReference type="Gene3D" id="3.40.190.10">
    <property type="entry name" value="Periplasmic binding protein-like II"/>
    <property type="match status" value="1"/>
</dbReference>
<evidence type="ECO:0000313" key="5">
    <source>
        <dbReference type="Proteomes" id="UP000467637"/>
    </source>
</evidence>
<dbReference type="EMBL" id="WSEM01000003">
    <property type="protein sequence ID" value="MVQ33335.1"/>
    <property type="molecule type" value="Genomic_DNA"/>
</dbReference>
<dbReference type="SUPFAM" id="SSF53850">
    <property type="entry name" value="Periplasmic binding protein-like II"/>
    <property type="match status" value="1"/>
</dbReference>
<accession>A0ABW9U2B5</accession>
<dbReference type="InterPro" id="IPR039424">
    <property type="entry name" value="SBP_5"/>
</dbReference>
<name>A0ABW9U2B5_9BACL</name>
<dbReference type="InterPro" id="IPR025370">
    <property type="entry name" value="SgrR_HTH_N"/>
</dbReference>
<sequence>MFKEICMQIAYHYLKLREFYGYAEKEPVEVSLEQLAEVLCCTPRNVKLIVKQCQELGWIEWQPGRGRGNRSIITFNMESNNVISSWAQTKIDKGQYSQAMELMRKYDPSLPIQQQITESIYKQFGLQTTPYKKGHIDLLRLPFYREMPLLDPVNATLRTELHMIGQLFDTLVEWDCSQAVFVPRLAVHWEQNRDGTVWMFYLRKGVLFHNKKEMTSADVYHTFMRLSKLDSDCANQERDNLCCEWKVLHIRNIEATHRYALRIQLDAPSSLLLHYLAAPKASITPCQTHENNERLPIGTGPFKLLRNDAEMVVLEAFEDYYRERAQLDKVEIWILKELLTQKMADGDLGGQPILYTHPFQIHAAAPTGTTIREQTEGGCAFMIMNSRKQGPLQDPAMRHRLRKLLQPEQCVAELGGNRVGAAYSFFPDWSAAIAAHLSLEYETENEETEQEVATVDTMVSLQTDGYQNLLQLYTHSILNNSLEQTAQWIQQRCASASITVHIHVLPYEHFSRPGAIDAADIVLLNAITTNNREWSLLHVLLHENYGVHRFVDPVLLIELDQRYAAIAYETDSTARSVLLQELETLLLRHDALHFLYHLRHAAFYHPSLLGTEKINSYGWVNFRELSLRPLP</sequence>
<gene>
    <name evidence="4" type="ORF">GON05_01610</name>
</gene>
<feature type="domain" description="Solute-binding protein family 5" evidence="2">
    <location>
        <begin position="181"/>
        <end position="539"/>
    </location>
</feature>
<comment type="caution">
    <text evidence="4">The sequence shown here is derived from an EMBL/GenBank/DDBJ whole genome shotgun (WGS) entry which is preliminary data.</text>
</comment>
<dbReference type="PANTHER" id="PTHR30290">
    <property type="entry name" value="PERIPLASMIC BINDING COMPONENT OF ABC TRANSPORTER"/>
    <property type="match status" value="1"/>
</dbReference>
<dbReference type="Pfam" id="PF00496">
    <property type="entry name" value="SBP_bac_5"/>
    <property type="match status" value="1"/>
</dbReference>
<keyword evidence="5" id="KW-1185">Reference proteome</keyword>